<gene>
    <name evidence="1" type="ORF">CERZMDRAFT_120336</name>
</gene>
<organism evidence="1 2">
    <name type="scientific">Cercospora zeae-maydis SCOH1-5</name>
    <dbReference type="NCBI Taxonomy" id="717836"/>
    <lineage>
        <taxon>Eukaryota</taxon>
        <taxon>Fungi</taxon>
        <taxon>Dikarya</taxon>
        <taxon>Ascomycota</taxon>
        <taxon>Pezizomycotina</taxon>
        <taxon>Dothideomycetes</taxon>
        <taxon>Dothideomycetidae</taxon>
        <taxon>Mycosphaerellales</taxon>
        <taxon>Mycosphaerellaceae</taxon>
        <taxon>Cercospora</taxon>
    </lineage>
</organism>
<dbReference type="Proteomes" id="UP000799539">
    <property type="component" value="Unassembled WGS sequence"/>
</dbReference>
<proteinExistence type="predicted"/>
<reference evidence="1" key="1">
    <citation type="journal article" date="2020" name="Stud. Mycol.">
        <title>101 Dothideomycetes genomes: a test case for predicting lifestyles and emergence of pathogens.</title>
        <authorList>
            <person name="Haridas S."/>
            <person name="Albert R."/>
            <person name="Binder M."/>
            <person name="Bloem J."/>
            <person name="Labutti K."/>
            <person name="Salamov A."/>
            <person name="Andreopoulos B."/>
            <person name="Baker S."/>
            <person name="Barry K."/>
            <person name="Bills G."/>
            <person name="Bluhm B."/>
            <person name="Cannon C."/>
            <person name="Castanera R."/>
            <person name="Culley D."/>
            <person name="Daum C."/>
            <person name="Ezra D."/>
            <person name="Gonzalez J."/>
            <person name="Henrissat B."/>
            <person name="Kuo A."/>
            <person name="Liang C."/>
            <person name="Lipzen A."/>
            <person name="Lutzoni F."/>
            <person name="Magnuson J."/>
            <person name="Mondo S."/>
            <person name="Nolan M."/>
            <person name="Ohm R."/>
            <person name="Pangilinan J."/>
            <person name="Park H.-J."/>
            <person name="Ramirez L."/>
            <person name="Alfaro M."/>
            <person name="Sun H."/>
            <person name="Tritt A."/>
            <person name="Yoshinaga Y."/>
            <person name="Zwiers L.-H."/>
            <person name="Turgeon B."/>
            <person name="Goodwin S."/>
            <person name="Spatafora J."/>
            <person name="Crous P."/>
            <person name="Grigoriev I."/>
        </authorList>
    </citation>
    <scope>NUCLEOTIDE SEQUENCE</scope>
    <source>
        <strain evidence="1">SCOH1-5</strain>
    </source>
</reference>
<dbReference type="OrthoDB" id="3934656at2759"/>
<name>A0A6A6FMH4_9PEZI</name>
<evidence type="ECO:0000313" key="1">
    <source>
        <dbReference type="EMBL" id="KAF2214637.1"/>
    </source>
</evidence>
<dbReference type="GO" id="GO:0005506">
    <property type="term" value="F:iron ion binding"/>
    <property type="evidence" value="ECO:0007669"/>
    <property type="project" value="InterPro"/>
</dbReference>
<dbReference type="EMBL" id="ML992667">
    <property type="protein sequence ID" value="KAF2214637.1"/>
    <property type="molecule type" value="Genomic_DNA"/>
</dbReference>
<protein>
    <submittedName>
        <fullName evidence="1">Uncharacterized protein</fullName>
    </submittedName>
</protein>
<dbReference type="GO" id="GO:0004497">
    <property type="term" value="F:monooxygenase activity"/>
    <property type="evidence" value="ECO:0007669"/>
    <property type="project" value="InterPro"/>
</dbReference>
<dbReference type="InterPro" id="IPR036396">
    <property type="entry name" value="Cyt_P450_sf"/>
</dbReference>
<keyword evidence="2" id="KW-1185">Reference proteome</keyword>
<dbReference type="GO" id="GO:0020037">
    <property type="term" value="F:heme binding"/>
    <property type="evidence" value="ECO:0007669"/>
    <property type="project" value="InterPro"/>
</dbReference>
<dbReference type="Gene3D" id="1.10.630.10">
    <property type="entry name" value="Cytochrome P450"/>
    <property type="match status" value="1"/>
</dbReference>
<dbReference type="AlphaFoldDB" id="A0A6A6FMH4"/>
<evidence type="ECO:0000313" key="2">
    <source>
        <dbReference type="Proteomes" id="UP000799539"/>
    </source>
</evidence>
<sequence length="182" mass="20409">MAPRAPPRPPEPCKEAVSHWHARHCVLPATNRGGRWTIPLWWASARARRRPRYHDVPSSPHNASVWTLSFHTLLSELYFCSVAYKQQHLSALHLLQLVQRTAKPTINVSPKSTRRNGKANLSDPVTFDEAQNLSYLQAVIREALRMHPAVGLFNSSASCRKEASKSMESGCPRARSSARILG</sequence>
<dbReference type="GO" id="GO:0016705">
    <property type="term" value="F:oxidoreductase activity, acting on paired donors, with incorporation or reduction of molecular oxygen"/>
    <property type="evidence" value="ECO:0007669"/>
    <property type="project" value="InterPro"/>
</dbReference>
<dbReference type="InterPro" id="IPR001128">
    <property type="entry name" value="Cyt_P450"/>
</dbReference>
<dbReference type="SUPFAM" id="SSF48264">
    <property type="entry name" value="Cytochrome P450"/>
    <property type="match status" value="1"/>
</dbReference>
<accession>A0A6A6FMH4</accession>
<dbReference type="Pfam" id="PF00067">
    <property type="entry name" value="p450"/>
    <property type="match status" value="1"/>
</dbReference>